<comment type="caution">
    <text evidence="2">The sequence shown here is derived from an EMBL/GenBank/DDBJ whole genome shotgun (WGS) entry which is preliminary data.</text>
</comment>
<gene>
    <name evidence="2" type="ORF">SSX86_012191</name>
</gene>
<dbReference type="Gene3D" id="1.20.1280.50">
    <property type="match status" value="1"/>
</dbReference>
<dbReference type="PANTHER" id="PTHR31672">
    <property type="entry name" value="BNACNNG10540D PROTEIN"/>
    <property type="match status" value="1"/>
</dbReference>
<dbReference type="Proteomes" id="UP001408789">
    <property type="component" value="Unassembled WGS sequence"/>
</dbReference>
<keyword evidence="3" id="KW-1185">Reference proteome</keyword>
<dbReference type="AlphaFoldDB" id="A0AAP0D3R1"/>
<dbReference type="PANTHER" id="PTHR31672:SF13">
    <property type="entry name" value="F-BOX PROTEIN CPR30-LIKE"/>
    <property type="match status" value="1"/>
</dbReference>
<reference evidence="2 3" key="1">
    <citation type="submission" date="2024-04" db="EMBL/GenBank/DDBJ databases">
        <title>The reference genome of an endangered Asteraceae, Deinandra increscens subsp. villosa, native to the Central Coast of California.</title>
        <authorList>
            <person name="Guilliams M."/>
            <person name="Hasenstab-Lehman K."/>
            <person name="Meyer R."/>
            <person name="Mcevoy S."/>
        </authorList>
    </citation>
    <scope>NUCLEOTIDE SEQUENCE [LARGE SCALE GENOMIC DNA]</scope>
    <source>
        <tissue evidence="2">Leaf</tissue>
    </source>
</reference>
<proteinExistence type="predicted"/>
<evidence type="ECO:0000313" key="3">
    <source>
        <dbReference type="Proteomes" id="UP001408789"/>
    </source>
</evidence>
<accession>A0AAP0D3R1</accession>
<dbReference type="InterPro" id="IPR017451">
    <property type="entry name" value="F-box-assoc_interact_dom"/>
</dbReference>
<feature type="domain" description="F-box" evidence="1">
    <location>
        <begin position="1"/>
        <end position="43"/>
    </location>
</feature>
<dbReference type="InterPro" id="IPR013187">
    <property type="entry name" value="F-box-assoc_dom_typ3"/>
</dbReference>
<dbReference type="InterPro" id="IPR036047">
    <property type="entry name" value="F-box-like_dom_sf"/>
</dbReference>
<organism evidence="2 3">
    <name type="scientific">Deinandra increscens subsp. villosa</name>
    <dbReference type="NCBI Taxonomy" id="3103831"/>
    <lineage>
        <taxon>Eukaryota</taxon>
        <taxon>Viridiplantae</taxon>
        <taxon>Streptophyta</taxon>
        <taxon>Embryophyta</taxon>
        <taxon>Tracheophyta</taxon>
        <taxon>Spermatophyta</taxon>
        <taxon>Magnoliopsida</taxon>
        <taxon>eudicotyledons</taxon>
        <taxon>Gunneridae</taxon>
        <taxon>Pentapetalae</taxon>
        <taxon>asterids</taxon>
        <taxon>campanulids</taxon>
        <taxon>Asterales</taxon>
        <taxon>Asteraceae</taxon>
        <taxon>Asteroideae</taxon>
        <taxon>Heliantheae alliance</taxon>
        <taxon>Madieae</taxon>
        <taxon>Madiinae</taxon>
        <taxon>Deinandra</taxon>
    </lineage>
</organism>
<dbReference type="EMBL" id="JBCNJP010000014">
    <property type="protein sequence ID" value="KAK9068080.1"/>
    <property type="molecule type" value="Genomic_DNA"/>
</dbReference>
<sequence length="410" mass="47293">MAQLPSENMYDIFSRMPVKSLARFRSVSKLWRNSINDSYLETMHAERATTYYDPMLIMFRQILSHLPNSSCTLSFLEYKEEEDQKGGYCSTLNVRKKPPVMEFTCKSSGSRFPDDIILGSCNGLIYSSRGHPGHNTLVVIHPLRRECYELPPIRPPFHTLHSWVIDLEESFRIYVKETYGLGFDISTNTFKMVAVVVREEGGPVLNIHDQLNEEVNQELCAMVHVLGTDSWRKIHRVPAYPVSGEGVFANGCLHWLISDDDDDGYPAYLGRPVVSFEMAKEEFGLIDPPQERPSGWVREQLVDLDGEVGYAYNIVNRRMEVWVLKEGGWVVHCVFKQRSPLPSSFIKVLGFWNQNGDVLMTDCEKHMFVYNLKSDSLHEINFVGREEENETNDIRMYRSSLFSTRYSIKK</sequence>
<dbReference type="NCBIfam" id="TIGR01640">
    <property type="entry name" value="F_box_assoc_1"/>
    <property type="match status" value="1"/>
</dbReference>
<dbReference type="PROSITE" id="PS50181">
    <property type="entry name" value="FBOX"/>
    <property type="match status" value="1"/>
</dbReference>
<dbReference type="SMART" id="SM00256">
    <property type="entry name" value="FBOX"/>
    <property type="match status" value="1"/>
</dbReference>
<dbReference type="SUPFAM" id="SSF81383">
    <property type="entry name" value="F-box domain"/>
    <property type="match status" value="1"/>
</dbReference>
<protein>
    <recommendedName>
        <fullName evidence="1">F-box domain-containing protein</fullName>
    </recommendedName>
</protein>
<evidence type="ECO:0000313" key="2">
    <source>
        <dbReference type="EMBL" id="KAK9068080.1"/>
    </source>
</evidence>
<dbReference type="Pfam" id="PF00646">
    <property type="entry name" value="F-box"/>
    <property type="match status" value="1"/>
</dbReference>
<dbReference type="InterPro" id="IPR001810">
    <property type="entry name" value="F-box_dom"/>
</dbReference>
<name>A0AAP0D3R1_9ASTR</name>
<dbReference type="Pfam" id="PF08268">
    <property type="entry name" value="FBA_3"/>
    <property type="match status" value="1"/>
</dbReference>
<dbReference type="InterPro" id="IPR050796">
    <property type="entry name" value="SCF_F-box_component"/>
</dbReference>
<evidence type="ECO:0000259" key="1">
    <source>
        <dbReference type="PROSITE" id="PS50181"/>
    </source>
</evidence>